<gene>
    <name evidence="3" type="ORF">FD46_GL000461</name>
</gene>
<protein>
    <submittedName>
        <fullName evidence="3">Dinucleotide-binding protein</fullName>
    </submittedName>
</protein>
<keyword evidence="4" id="KW-1185">Reference proteome</keyword>
<feature type="domain" description="Pyrroline-5-carboxylate reductase catalytic N-terminal" evidence="2">
    <location>
        <begin position="5"/>
        <end position="93"/>
    </location>
</feature>
<accession>A0A0R1MC37</accession>
<dbReference type="Gene3D" id="3.40.50.720">
    <property type="entry name" value="NAD(P)-binding Rossmann-like Domain"/>
    <property type="match status" value="1"/>
</dbReference>
<dbReference type="EMBL" id="AZEH01000020">
    <property type="protein sequence ID" value="KRL05712.1"/>
    <property type="molecule type" value="Genomic_DNA"/>
</dbReference>
<name>A0A0R1MC37_9LACO</name>
<dbReference type="InterPro" id="IPR036291">
    <property type="entry name" value="NAD(P)-bd_dom_sf"/>
</dbReference>
<organism evidence="3 4">
    <name type="scientific">Liquorilactobacillus oeni DSM 19972</name>
    <dbReference type="NCBI Taxonomy" id="1423777"/>
    <lineage>
        <taxon>Bacteria</taxon>
        <taxon>Bacillati</taxon>
        <taxon>Bacillota</taxon>
        <taxon>Bacilli</taxon>
        <taxon>Lactobacillales</taxon>
        <taxon>Lactobacillaceae</taxon>
        <taxon>Liquorilactobacillus</taxon>
    </lineage>
</organism>
<reference evidence="3 4" key="1">
    <citation type="journal article" date="2015" name="Genome Announc.">
        <title>Expanding the biotechnology potential of lactobacilli through comparative genomics of 213 strains and associated genera.</title>
        <authorList>
            <person name="Sun Z."/>
            <person name="Harris H.M."/>
            <person name="McCann A."/>
            <person name="Guo C."/>
            <person name="Argimon S."/>
            <person name="Zhang W."/>
            <person name="Yang X."/>
            <person name="Jeffery I.B."/>
            <person name="Cooney J.C."/>
            <person name="Kagawa T.F."/>
            <person name="Liu W."/>
            <person name="Song Y."/>
            <person name="Salvetti E."/>
            <person name="Wrobel A."/>
            <person name="Rasinkangas P."/>
            <person name="Parkhill J."/>
            <person name="Rea M.C."/>
            <person name="O'Sullivan O."/>
            <person name="Ritari J."/>
            <person name="Douillard F.P."/>
            <person name="Paul Ross R."/>
            <person name="Yang R."/>
            <person name="Briner A.E."/>
            <person name="Felis G.E."/>
            <person name="de Vos W.M."/>
            <person name="Barrangou R."/>
            <person name="Klaenhammer T.R."/>
            <person name="Caufield P.W."/>
            <person name="Cui Y."/>
            <person name="Zhang H."/>
            <person name="O'Toole P.W."/>
        </authorList>
    </citation>
    <scope>NUCLEOTIDE SEQUENCE [LARGE SCALE GENOMIC DNA]</scope>
    <source>
        <strain evidence="3 4">DSM 19972</strain>
    </source>
</reference>
<dbReference type="SUPFAM" id="SSF51735">
    <property type="entry name" value="NAD(P)-binding Rossmann-fold domains"/>
    <property type="match status" value="1"/>
</dbReference>
<evidence type="ECO:0000256" key="1">
    <source>
        <dbReference type="ARBA" id="ARBA00023002"/>
    </source>
</evidence>
<evidence type="ECO:0000259" key="2">
    <source>
        <dbReference type="Pfam" id="PF03807"/>
    </source>
</evidence>
<dbReference type="GO" id="GO:0016491">
    <property type="term" value="F:oxidoreductase activity"/>
    <property type="evidence" value="ECO:0007669"/>
    <property type="project" value="UniProtKB-KW"/>
</dbReference>
<sequence>MFLMKIGFIGGGHVAQILAAMFIKAGHSIVLTNKHGLDRLEPVIKRLGSKAEAGNLAEVARQDLVVLAVPYKAVFELDEDLLKNKAVIDATNYFPHRDGEFEEVSNHKLASSQLVAQHFIGSKVVKAFNTIPVANLKSLSSDASEDKQIAIPIAGDVEVKDTAEKLIKQIGFVPYDVGDLKESIKFQSDTPLFLFSGDRKSLANKFVQK</sequence>
<dbReference type="PATRIC" id="fig|1423777.3.peg.482"/>
<dbReference type="InterPro" id="IPR028939">
    <property type="entry name" value="P5C_Rdtase_cat_N"/>
</dbReference>
<keyword evidence="1" id="KW-0560">Oxidoreductase</keyword>
<dbReference type="Proteomes" id="UP000051686">
    <property type="component" value="Unassembled WGS sequence"/>
</dbReference>
<evidence type="ECO:0000313" key="4">
    <source>
        <dbReference type="Proteomes" id="UP000051686"/>
    </source>
</evidence>
<dbReference type="STRING" id="1423777.FD46_GL000461"/>
<dbReference type="AlphaFoldDB" id="A0A0R1MC37"/>
<comment type="caution">
    <text evidence="3">The sequence shown here is derived from an EMBL/GenBank/DDBJ whole genome shotgun (WGS) entry which is preliminary data.</text>
</comment>
<dbReference type="InterPro" id="IPR051267">
    <property type="entry name" value="STEAP_metalloreductase"/>
</dbReference>
<dbReference type="Pfam" id="PF03807">
    <property type="entry name" value="F420_oxidored"/>
    <property type="match status" value="1"/>
</dbReference>
<proteinExistence type="predicted"/>
<evidence type="ECO:0000313" key="3">
    <source>
        <dbReference type="EMBL" id="KRL05712.1"/>
    </source>
</evidence>
<dbReference type="PANTHER" id="PTHR14239">
    <property type="entry name" value="DUDULIN-RELATED"/>
    <property type="match status" value="1"/>
</dbReference>